<organism evidence="3 4">
    <name type="scientific">Vitis vinifera</name>
    <name type="common">Grape</name>
    <dbReference type="NCBI Taxonomy" id="29760"/>
    <lineage>
        <taxon>Eukaryota</taxon>
        <taxon>Viridiplantae</taxon>
        <taxon>Streptophyta</taxon>
        <taxon>Embryophyta</taxon>
        <taxon>Tracheophyta</taxon>
        <taxon>Spermatophyta</taxon>
        <taxon>Magnoliopsida</taxon>
        <taxon>eudicotyledons</taxon>
        <taxon>Gunneridae</taxon>
        <taxon>Pentapetalae</taxon>
        <taxon>rosids</taxon>
        <taxon>Vitales</taxon>
        <taxon>Vitaceae</taxon>
        <taxon>Viteae</taxon>
        <taxon>Vitis</taxon>
    </lineage>
</organism>
<protein>
    <submittedName>
        <fullName evidence="3">Beta-glucosidase 22</fullName>
    </submittedName>
</protein>
<dbReference type="AlphaFoldDB" id="A0A438KI09"/>
<dbReference type="Pfam" id="PF00232">
    <property type="entry name" value="Glyco_hydro_1"/>
    <property type="match status" value="1"/>
</dbReference>
<dbReference type="GO" id="GO:0005975">
    <property type="term" value="P:carbohydrate metabolic process"/>
    <property type="evidence" value="ECO:0007669"/>
    <property type="project" value="InterPro"/>
</dbReference>
<proteinExistence type="inferred from homology"/>
<evidence type="ECO:0000256" key="1">
    <source>
        <dbReference type="ARBA" id="ARBA00010838"/>
    </source>
</evidence>
<comment type="caution">
    <text evidence="3">The sequence shown here is derived from an EMBL/GenBank/DDBJ whole genome shotgun (WGS) entry which is preliminary data.</text>
</comment>
<dbReference type="PANTHER" id="PTHR10353:SF29">
    <property type="entry name" value="BETA-GLUCOSIDASE 11"/>
    <property type="match status" value="1"/>
</dbReference>
<comment type="similarity">
    <text evidence="1 2">Belongs to the glycosyl hydrolase 1 family.</text>
</comment>
<dbReference type="InterPro" id="IPR017853">
    <property type="entry name" value="GH"/>
</dbReference>
<dbReference type="Proteomes" id="UP000288805">
    <property type="component" value="Unassembled WGS sequence"/>
</dbReference>
<dbReference type="EMBL" id="QGNW01000006">
    <property type="protein sequence ID" value="RVX20818.1"/>
    <property type="molecule type" value="Genomic_DNA"/>
</dbReference>
<name>A0A438KI09_VITVI</name>
<dbReference type="Gene3D" id="3.20.20.80">
    <property type="entry name" value="Glycosidases"/>
    <property type="match status" value="1"/>
</dbReference>
<evidence type="ECO:0000313" key="3">
    <source>
        <dbReference type="EMBL" id="RVX20818.1"/>
    </source>
</evidence>
<accession>A0A438KI09</accession>
<sequence>MTNETEDIIATQRTHDFFLGWMLNPKWFRNYWLFQYWFIFCHGEMDTCYVCRLSFKFNSYYRFVDVLVFGDYPGIVKKRAGTRIPSFSKDESKQVKDSFDFIGINHYSTLYIKNSPKKLNMDHRDFLQIWPQT</sequence>
<dbReference type="PANTHER" id="PTHR10353">
    <property type="entry name" value="GLYCOSYL HYDROLASE"/>
    <property type="match status" value="1"/>
</dbReference>
<dbReference type="SUPFAM" id="SSF51445">
    <property type="entry name" value="(Trans)glycosidases"/>
    <property type="match status" value="1"/>
</dbReference>
<evidence type="ECO:0000313" key="4">
    <source>
        <dbReference type="Proteomes" id="UP000288805"/>
    </source>
</evidence>
<gene>
    <name evidence="3" type="primary">BGLU22_0</name>
    <name evidence="3" type="ORF">CK203_002926</name>
</gene>
<reference evidence="3 4" key="1">
    <citation type="journal article" date="2018" name="PLoS Genet.">
        <title>Population sequencing reveals clonal diversity and ancestral inbreeding in the grapevine cultivar Chardonnay.</title>
        <authorList>
            <person name="Roach M.J."/>
            <person name="Johnson D.L."/>
            <person name="Bohlmann J."/>
            <person name="van Vuuren H.J."/>
            <person name="Jones S.J."/>
            <person name="Pretorius I.S."/>
            <person name="Schmidt S.A."/>
            <person name="Borneman A.R."/>
        </authorList>
    </citation>
    <scope>NUCLEOTIDE SEQUENCE [LARGE SCALE GENOMIC DNA]</scope>
    <source>
        <strain evidence="4">cv. Chardonnay</strain>
        <tissue evidence="3">Leaf</tissue>
    </source>
</reference>
<dbReference type="InterPro" id="IPR001360">
    <property type="entry name" value="Glyco_hydro_1"/>
</dbReference>
<dbReference type="GO" id="GO:0004553">
    <property type="term" value="F:hydrolase activity, hydrolyzing O-glycosyl compounds"/>
    <property type="evidence" value="ECO:0007669"/>
    <property type="project" value="InterPro"/>
</dbReference>
<evidence type="ECO:0000256" key="2">
    <source>
        <dbReference type="RuleBase" id="RU003690"/>
    </source>
</evidence>